<evidence type="ECO:0000313" key="3">
    <source>
        <dbReference type="Proteomes" id="UP000824890"/>
    </source>
</evidence>
<organism evidence="2 3">
    <name type="scientific">Brassica napus</name>
    <name type="common">Rape</name>
    <dbReference type="NCBI Taxonomy" id="3708"/>
    <lineage>
        <taxon>Eukaryota</taxon>
        <taxon>Viridiplantae</taxon>
        <taxon>Streptophyta</taxon>
        <taxon>Embryophyta</taxon>
        <taxon>Tracheophyta</taxon>
        <taxon>Spermatophyta</taxon>
        <taxon>Magnoliopsida</taxon>
        <taxon>eudicotyledons</taxon>
        <taxon>Gunneridae</taxon>
        <taxon>Pentapetalae</taxon>
        <taxon>rosids</taxon>
        <taxon>malvids</taxon>
        <taxon>Brassicales</taxon>
        <taxon>Brassicaceae</taxon>
        <taxon>Brassiceae</taxon>
        <taxon>Brassica</taxon>
    </lineage>
</organism>
<evidence type="ECO:0000256" key="1">
    <source>
        <dbReference type="SAM" id="Phobius"/>
    </source>
</evidence>
<name>A0ABQ7ZH01_BRANA</name>
<keyword evidence="1" id="KW-1133">Transmembrane helix</keyword>
<keyword evidence="1" id="KW-0472">Membrane</keyword>
<keyword evidence="1" id="KW-0812">Transmembrane</keyword>
<sequence length="144" mass="17171">MLLSIDYRFQRHHIFTAKNGEDEHGDLKTTFISAAKEVFFSVTKLPQSKEVWEKKVYLIIKEFSPPADKNPNTYTVGIVSDKFCKKNIFLRWLRYHDRCILLRLCCKMISFIGFTLYIDIYKNKRKKKNLQGVRILRVAKRIKH</sequence>
<proteinExistence type="predicted"/>
<gene>
    <name evidence="2" type="ORF">HID58_066812</name>
</gene>
<dbReference type="Proteomes" id="UP000824890">
    <property type="component" value="Unassembled WGS sequence"/>
</dbReference>
<evidence type="ECO:0000313" key="2">
    <source>
        <dbReference type="EMBL" id="KAH0879418.1"/>
    </source>
</evidence>
<comment type="caution">
    <text evidence="2">The sequence shown here is derived from an EMBL/GenBank/DDBJ whole genome shotgun (WGS) entry which is preliminary data.</text>
</comment>
<protein>
    <submittedName>
        <fullName evidence="2">Uncharacterized protein</fullName>
    </submittedName>
</protein>
<keyword evidence="3" id="KW-1185">Reference proteome</keyword>
<dbReference type="EMBL" id="JAGKQM010000015">
    <property type="protein sequence ID" value="KAH0879418.1"/>
    <property type="molecule type" value="Genomic_DNA"/>
</dbReference>
<feature type="transmembrane region" description="Helical" evidence="1">
    <location>
        <begin position="100"/>
        <end position="118"/>
    </location>
</feature>
<reference evidence="2 3" key="1">
    <citation type="submission" date="2021-05" db="EMBL/GenBank/DDBJ databases">
        <title>Genome Assembly of Synthetic Allotetraploid Brassica napus Reveals Homoeologous Exchanges between Subgenomes.</title>
        <authorList>
            <person name="Davis J.T."/>
        </authorList>
    </citation>
    <scope>NUCLEOTIDE SEQUENCE [LARGE SCALE GENOMIC DNA]</scope>
    <source>
        <strain evidence="3">cv. Da-Ae</strain>
        <tissue evidence="2">Seedling</tissue>
    </source>
</reference>
<accession>A0ABQ7ZH01</accession>